<dbReference type="InterPro" id="IPR000719">
    <property type="entry name" value="Prot_kinase_dom"/>
</dbReference>
<feature type="domain" description="Protein kinase" evidence="2">
    <location>
        <begin position="105"/>
        <end position="416"/>
    </location>
</feature>
<reference evidence="4" key="1">
    <citation type="journal article" date="2015" name="PLoS Genet.">
        <title>Genome Sequence and Transcriptome Analyses of Chrysochromulina tobin: Metabolic Tools for Enhanced Algal Fitness in the Prominent Order Prymnesiales (Haptophyceae).</title>
        <authorList>
            <person name="Hovde B.T."/>
            <person name="Deodato C.R."/>
            <person name="Hunsperger H.M."/>
            <person name="Ryken S.A."/>
            <person name="Yost W."/>
            <person name="Jha R.K."/>
            <person name="Patterson J."/>
            <person name="Monnat R.J. Jr."/>
            <person name="Barlow S.B."/>
            <person name="Starkenburg S.R."/>
            <person name="Cattolico R.A."/>
        </authorList>
    </citation>
    <scope>NUCLEOTIDE SEQUENCE</scope>
    <source>
        <strain evidence="4">CCMP291</strain>
    </source>
</reference>
<protein>
    <recommendedName>
        <fullName evidence="2">Protein kinase domain-containing protein</fullName>
    </recommendedName>
</protein>
<dbReference type="Proteomes" id="UP000037460">
    <property type="component" value="Unassembled WGS sequence"/>
</dbReference>
<dbReference type="InterPro" id="IPR017441">
    <property type="entry name" value="Protein_kinase_ATP_BS"/>
</dbReference>
<dbReference type="Gene3D" id="1.10.510.10">
    <property type="entry name" value="Transferase(Phosphotransferase) domain 1"/>
    <property type="match status" value="1"/>
</dbReference>
<evidence type="ECO:0000313" key="4">
    <source>
        <dbReference type="Proteomes" id="UP000037460"/>
    </source>
</evidence>
<feature type="non-terminal residue" evidence="3">
    <location>
        <position position="1"/>
    </location>
</feature>
<keyword evidence="1" id="KW-0547">Nucleotide-binding</keyword>
<dbReference type="GO" id="GO:0005524">
    <property type="term" value="F:ATP binding"/>
    <property type="evidence" value="ECO:0007669"/>
    <property type="project" value="UniProtKB-UniRule"/>
</dbReference>
<dbReference type="PROSITE" id="PS50011">
    <property type="entry name" value="PROTEIN_KINASE_DOM"/>
    <property type="match status" value="1"/>
</dbReference>
<accession>A0A0M0K810</accession>
<dbReference type="EMBL" id="JWZX01001022">
    <property type="protein sequence ID" value="KOO34986.1"/>
    <property type="molecule type" value="Genomic_DNA"/>
</dbReference>
<evidence type="ECO:0000313" key="3">
    <source>
        <dbReference type="EMBL" id="KOO34986.1"/>
    </source>
</evidence>
<dbReference type="PROSITE" id="PS00107">
    <property type="entry name" value="PROTEIN_KINASE_ATP"/>
    <property type="match status" value="1"/>
</dbReference>
<evidence type="ECO:0000259" key="2">
    <source>
        <dbReference type="PROSITE" id="PS50011"/>
    </source>
</evidence>
<proteinExistence type="predicted"/>
<keyword evidence="4" id="KW-1185">Reference proteome</keyword>
<dbReference type="SUPFAM" id="SSF56112">
    <property type="entry name" value="Protein kinase-like (PK-like)"/>
    <property type="match status" value="1"/>
</dbReference>
<comment type="caution">
    <text evidence="3">The sequence shown here is derived from an EMBL/GenBank/DDBJ whole genome shotgun (WGS) entry which is preliminary data.</text>
</comment>
<name>A0A0M0K810_9EUKA</name>
<dbReference type="GO" id="GO:0004672">
    <property type="term" value="F:protein kinase activity"/>
    <property type="evidence" value="ECO:0007669"/>
    <property type="project" value="InterPro"/>
</dbReference>
<keyword evidence="1" id="KW-0067">ATP-binding</keyword>
<organism evidence="3 4">
    <name type="scientific">Chrysochromulina tobinii</name>
    <dbReference type="NCBI Taxonomy" id="1460289"/>
    <lineage>
        <taxon>Eukaryota</taxon>
        <taxon>Haptista</taxon>
        <taxon>Haptophyta</taxon>
        <taxon>Prymnesiophyceae</taxon>
        <taxon>Prymnesiales</taxon>
        <taxon>Chrysochromulinaceae</taxon>
        <taxon>Chrysochromulina</taxon>
    </lineage>
</organism>
<sequence>NPDNWPDGPYARNCPDEKTEYTVGEFNCSCVGISKFQAVCGGEKTLADVPDEDYFDACELTDLMGVKAIEMLEKANKGGKKPVKVEEKKPANQAETVKAEVASYTLRDKPLGEGVWGTVYHGSRLNAAGEEEQVAIKKLDKTDKEGKEKQDASTQLAEMEKECRLNQFAHELSKPSMSSLGCARVPRVHSYTGGTAIMQFVQGDKLEKYIRGPGYDENPKRLRSIEDVAFAAHLRSVCHVVVQKICKLLLLGRDSEFSHRDLNDGNVMIDVKDTARDAVVKDPEDIDVWMIDFGKSMALIDGEQVTAGMKGAYQYNPTTDVVRMLMNIQCSYIRAYYEYAKEKEVPQGEVRDFLLEYMPFRAPMEKFVEHVKEIAPKDPDWAAIKETKPKEWPKPELDFLELARTTPLELLRHYYMSPHQLAELMPEKILESLR</sequence>
<evidence type="ECO:0000256" key="1">
    <source>
        <dbReference type="PROSITE-ProRule" id="PRU10141"/>
    </source>
</evidence>
<feature type="binding site" evidence="1">
    <location>
        <position position="138"/>
    </location>
    <ligand>
        <name>ATP</name>
        <dbReference type="ChEBI" id="CHEBI:30616"/>
    </ligand>
</feature>
<dbReference type="Pfam" id="PF07714">
    <property type="entry name" value="PK_Tyr_Ser-Thr"/>
    <property type="match status" value="1"/>
</dbReference>
<dbReference type="InterPro" id="IPR011009">
    <property type="entry name" value="Kinase-like_dom_sf"/>
</dbReference>
<dbReference type="InterPro" id="IPR001245">
    <property type="entry name" value="Ser-Thr/Tyr_kinase_cat_dom"/>
</dbReference>
<dbReference type="AlphaFoldDB" id="A0A0M0K810"/>
<gene>
    <name evidence="3" type="ORF">Ctob_013487</name>
</gene>